<dbReference type="AlphaFoldDB" id="A0A1V9EYS7"/>
<dbReference type="Gene3D" id="1.10.287.470">
    <property type="entry name" value="Helix hairpin bin"/>
    <property type="match status" value="1"/>
</dbReference>
<dbReference type="PROSITE" id="PS51257">
    <property type="entry name" value="PROKAR_LIPOPROTEIN"/>
    <property type="match status" value="1"/>
</dbReference>
<feature type="signal peptide" evidence="3">
    <location>
        <begin position="1"/>
        <end position="29"/>
    </location>
</feature>
<dbReference type="Pfam" id="PF25917">
    <property type="entry name" value="BSH_RND"/>
    <property type="match status" value="1"/>
</dbReference>
<evidence type="ECO:0000259" key="7">
    <source>
        <dbReference type="Pfam" id="PF25967"/>
    </source>
</evidence>
<dbReference type="Gene3D" id="2.40.50.100">
    <property type="match status" value="1"/>
</dbReference>
<evidence type="ECO:0000259" key="4">
    <source>
        <dbReference type="Pfam" id="PF25876"/>
    </source>
</evidence>
<dbReference type="InterPro" id="IPR058626">
    <property type="entry name" value="MdtA-like_b-barrel"/>
</dbReference>
<dbReference type="Pfam" id="PF25876">
    <property type="entry name" value="HH_MFP_RND"/>
    <property type="match status" value="1"/>
</dbReference>
<dbReference type="Proteomes" id="UP000192610">
    <property type="component" value="Unassembled WGS sequence"/>
</dbReference>
<dbReference type="SUPFAM" id="SSF111369">
    <property type="entry name" value="HlyD-like secretion proteins"/>
    <property type="match status" value="1"/>
</dbReference>
<dbReference type="InterPro" id="IPR058627">
    <property type="entry name" value="MdtA-like_C"/>
</dbReference>
<keyword evidence="9" id="KW-1185">Reference proteome</keyword>
<evidence type="ECO:0000259" key="6">
    <source>
        <dbReference type="Pfam" id="PF25944"/>
    </source>
</evidence>
<dbReference type="PANTHER" id="PTHR30158">
    <property type="entry name" value="ACRA/E-RELATED COMPONENT OF DRUG EFFLUX TRANSPORTER"/>
    <property type="match status" value="1"/>
</dbReference>
<feature type="domain" description="Multidrug resistance protein MdtA-like barrel-sandwich hybrid" evidence="5">
    <location>
        <begin position="71"/>
        <end position="202"/>
    </location>
</feature>
<dbReference type="InterPro" id="IPR058624">
    <property type="entry name" value="MdtA-like_HH"/>
</dbReference>
<protein>
    <submittedName>
        <fullName evidence="8">Efflux transporter periplasmic adaptor subunit</fullName>
    </submittedName>
</protein>
<accession>A0A1V9EYS7</accession>
<evidence type="ECO:0000256" key="3">
    <source>
        <dbReference type="SAM" id="SignalP"/>
    </source>
</evidence>
<dbReference type="Pfam" id="PF25967">
    <property type="entry name" value="RND-MFP_C"/>
    <property type="match status" value="1"/>
</dbReference>
<dbReference type="InterPro" id="IPR058625">
    <property type="entry name" value="MdtA-like_BSH"/>
</dbReference>
<keyword evidence="3" id="KW-0732">Signal</keyword>
<feature type="domain" description="Multidrug resistance protein MdtA-like C-terminal permuted SH3" evidence="7">
    <location>
        <begin position="309"/>
        <end position="366"/>
    </location>
</feature>
<evidence type="ECO:0000256" key="2">
    <source>
        <dbReference type="ARBA" id="ARBA00009477"/>
    </source>
</evidence>
<feature type="domain" description="Multidrug resistance protein MdtA-like alpha-helical hairpin" evidence="4">
    <location>
        <begin position="110"/>
        <end position="179"/>
    </location>
</feature>
<evidence type="ECO:0000313" key="8">
    <source>
        <dbReference type="EMBL" id="OQP51262.1"/>
    </source>
</evidence>
<organism evidence="8 9">
    <name type="scientific">Niastella yeongjuensis</name>
    <dbReference type="NCBI Taxonomy" id="354355"/>
    <lineage>
        <taxon>Bacteria</taxon>
        <taxon>Pseudomonadati</taxon>
        <taxon>Bacteroidota</taxon>
        <taxon>Chitinophagia</taxon>
        <taxon>Chitinophagales</taxon>
        <taxon>Chitinophagaceae</taxon>
        <taxon>Niastella</taxon>
    </lineage>
</organism>
<dbReference type="EMBL" id="LVXG01000011">
    <property type="protein sequence ID" value="OQP51262.1"/>
    <property type="molecule type" value="Genomic_DNA"/>
</dbReference>
<comment type="caution">
    <text evidence="8">The sequence shown here is derived from an EMBL/GenBank/DDBJ whole genome shotgun (WGS) entry which is preliminary data.</text>
</comment>
<comment type="similarity">
    <text evidence="2">Belongs to the membrane fusion protein (MFP) (TC 8.A.1) family.</text>
</comment>
<sequence length="391" mass="41880">MKPLDIKQYNSWVKLLTAISVATVLYSCANSSATPGMPQQPPPALPVVPVTTANATTFREYPASLEGKVNVEIRPQVEGYLEQIFVDEGAYVKIGQPLFKIDPRTYNESLNNAKSTLLAAQANVSKAQVEIDRLTPLVEHNVISDVQLKTAKAAYDANVAAVKQAEAAVANAQINVGYTLVKASANGYIGRIPSKKGALVGKDDVLTVLSDISEMYAYFSLSEPDFLSFKNQFAGNSIEEKVKHVPAVELALADNSIFGSKGRISTVEGQFDKTTGAISFRATFPNPGGILRTGNTGKVRIPQQFTDAMIVPIESTFEVQDKVFVFTVGDSNKVASKPITVTGKTTNYYFVKDGVKAGDKIVFAGAGNLQDGVAIVPQPISADSLLKAKPL</sequence>
<reference evidence="9" key="1">
    <citation type="submission" date="2016-04" db="EMBL/GenBank/DDBJ databases">
        <authorList>
            <person name="Chen L."/>
            <person name="Zhuang W."/>
            <person name="Wang G."/>
        </authorList>
    </citation>
    <scope>NUCLEOTIDE SEQUENCE [LARGE SCALE GENOMIC DNA]</scope>
    <source>
        <strain evidence="9">17621</strain>
    </source>
</reference>
<evidence type="ECO:0000259" key="5">
    <source>
        <dbReference type="Pfam" id="PF25917"/>
    </source>
</evidence>
<dbReference type="GO" id="GO:0022857">
    <property type="term" value="F:transmembrane transporter activity"/>
    <property type="evidence" value="ECO:0007669"/>
    <property type="project" value="InterPro"/>
</dbReference>
<comment type="subcellular location">
    <subcellularLocation>
        <location evidence="1">Cell envelope</location>
    </subcellularLocation>
</comment>
<dbReference type="Gene3D" id="2.40.30.170">
    <property type="match status" value="1"/>
</dbReference>
<name>A0A1V9EYS7_9BACT</name>
<dbReference type="NCBIfam" id="TIGR01730">
    <property type="entry name" value="RND_mfp"/>
    <property type="match status" value="1"/>
</dbReference>
<dbReference type="GO" id="GO:0030313">
    <property type="term" value="C:cell envelope"/>
    <property type="evidence" value="ECO:0007669"/>
    <property type="project" value="UniProtKB-SubCell"/>
</dbReference>
<feature type="chain" id="PRO_5012438556" evidence="3">
    <location>
        <begin position="30"/>
        <end position="391"/>
    </location>
</feature>
<dbReference type="GO" id="GO:0005886">
    <property type="term" value="C:plasma membrane"/>
    <property type="evidence" value="ECO:0007669"/>
    <property type="project" value="TreeGrafter"/>
</dbReference>
<dbReference type="STRING" id="354355.SAMN05660816_05721"/>
<gene>
    <name evidence="8" type="ORF">A4H97_27160</name>
</gene>
<evidence type="ECO:0000313" key="9">
    <source>
        <dbReference type="Proteomes" id="UP000192610"/>
    </source>
</evidence>
<dbReference type="Pfam" id="PF25944">
    <property type="entry name" value="Beta-barrel_RND"/>
    <property type="match status" value="1"/>
</dbReference>
<feature type="domain" description="Multidrug resistance protein MdtA-like beta-barrel" evidence="6">
    <location>
        <begin position="215"/>
        <end position="301"/>
    </location>
</feature>
<dbReference type="Gene3D" id="2.40.420.20">
    <property type="match status" value="1"/>
</dbReference>
<dbReference type="GO" id="GO:0046677">
    <property type="term" value="P:response to antibiotic"/>
    <property type="evidence" value="ECO:0007669"/>
    <property type="project" value="TreeGrafter"/>
</dbReference>
<evidence type="ECO:0000256" key="1">
    <source>
        <dbReference type="ARBA" id="ARBA00004196"/>
    </source>
</evidence>
<dbReference type="InterPro" id="IPR006143">
    <property type="entry name" value="RND_pump_MFP"/>
</dbReference>
<dbReference type="PANTHER" id="PTHR30158:SF23">
    <property type="entry name" value="MULTIDRUG RESISTANCE PROTEIN MEXA"/>
    <property type="match status" value="1"/>
</dbReference>
<proteinExistence type="inferred from homology"/>